<dbReference type="SUPFAM" id="SSF89372">
    <property type="entry name" value="Fucose-specific lectin"/>
    <property type="match status" value="1"/>
</dbReference>
<dbReference type="OrthoDB" id="5396810at2759"/>
<evidence type="ECO:0000313" key="3">
    <source>
        <dbReference type="EMBL" id="EKG19972.1"/>
    </source>
</evidence>
<protein>
    <submittedName>
        <fullName evidence="3">Fungal fucose-specific lectin</fullName>
    </submittedName>
</protein>
<evidence type="ECO:0000256" key="2">
    <source>
        <dbReference type="SAM" id="Phobius"/>
    </source>
</evidence>
<dbReference type="EMBL" id="AHHD01000100">
    <property type="protein sequence ID" value="EKG19972.1"/>
    <property type="molecule type" value="Genomic_DNA"/>
</dbReference>
<dbReference type="GO" id="GO:0030246">
    <property type="term" value="F:carbohydrate binding"/>
    <property type="evidence" value="ECO:0007669"/>
    <property type="project" value="UniProtKB-KW"/>
</dbReference>
<feature type="transmembrane region" description="Helical" evidence="2">
    <location>
        <begin position="156"/>
        <end position="179"/>
    </location>
</feature>
<dbReference type="InParanoid" id="K2S4Q4"/>
<dbReference type="Proteomes" id="UP000007129">
    <property type="component" value="Unassembled WGS sequence"/>
</dbReference>
<keyword evidence="2" id="KW-0472">Membrane</keyword>
<dbReference type="Gene3D" id="2.120.10.70">
    <property type="entry name" value="Fucose-specific lectin"/>
    <property type="match status" value="1"/>
</dbReference>
<feature type="compositionally biased region" description="Basic and acidic residues" evidence="1">
    <location>
        <begin position="21"/>
        <end position="32"/>
    </location>
</feature>
<dbReference type="AlphaFoldDB" id="K2S4Q4"/>
<name>K2S4Q4_MACPH</name>
<proteinExistence type="predicted"/>
<reference evidence="3 4" key="1">
    <citation type="journal article" date="2012" name="BMC Genomics">
        <title>Tools to kill: Genome of one of the most destructive plant pathogenic fungi Macrophomina phaseolina.</title>
        <authorList>
            <person name="Islam M.S."/>
            <person name="Haque M.S."/>
            <person name="Islam M.M."/>
            <person name="Emdad E.M."/>
            <person name="Halim A."/>
            <person name="Hossen Q.M.M."/>
            <person name="Hossain M.Z."/>
            <person name="Ahmed B."/>
            <person name="Rahim S."/>
            <person name="Rahman M.S."/>
            <person name="Alam M.M."/>
            <person name="Hou S."/>
            <person name="Wan X."/>
            <person name="Saito J.A."/>
            <person name="Alam M."/>
        </authorList>
    </citation>
    <scope>NUCLEOTIDE SEQUENCE [LARGE SCALE GENOMIC DNA]</scope>
    <source>
        <strain evidence="3 4">MS6</strain>
    </source>
</reference>
<feature type="region of interest" description="Disordered" evidence="1">
    <location>
        <begin position="1"/>
        <end position="49"/>
    </location>
</feature>
<comment type="caution">
    <text evidence="3">The sequence shown here is derived from an EMBL/GenBank/DDBJ whole genome shotgun (WGS) entry which is preliminary data.</text>
</comment>
<dbReference type="STRING" id="1126212.K2S4Q4"/>
<keyword evidence="2" id="KW-1133">Transmembrane helix</keyword>
<dbReference type="eggNOG" id="ENOG502SHGW">
    <property type="taxonomic scope" value="Eukaryota"/>
</dbReference>
<keyword evidence="2" id="KW-0812">Transmembrane</keyword>
<feature type="compositionally biased region" description="Pro residues" evidence="1">
    <location>
        <begin position="1"/>
        <end position="10"/>
    </location>
</feature>
<sequence>MRSPPPVPPKDSPKTSSTTEVRPKRDGPRSCEKIPTTTKTSPTEDPTQHQPYVELTRGHILPEVVFGVHNHATHNSQKIPCATESNRPISQIYPEVSYSELTQGGSLPQMHELENYPQVYTENEPEALNRGRSVPYALEATEQARRTRTICGLRRLWFWVILTTIAVMALIVAIVGGVLGSRAAKANSRITLLPTAALAAVNYTEGNGVQHHRVYFQAKSNALYQSAWNSSGRKWHVSPLNPRSASGPEIKPGTPLAAYTLNDGIHSAIEYHIFFLDTENRIWERASYDPDDMWSTQTENAMNGTLFAGNSSKLAAYSQQCDRYCAQTSILVYQDFDYSLWWAAYISDYGWYAQAAKADSNHSLVTGSSLSLAPIWTNDSSTVALYANTGSLTRFIWYQLTAWENSWSYNLYLIDEYDIGSFPEKLESDAEIASFSLGYNVENDSMSDMEVLLNGPETPGGVRVWDSNFSTTNFSNNSAAASAFSSDFNLSTVVASAGGRVYAVEGEKLVEWEWQHGNRSFVRLGTVNTDIVT</sequence>
<organism evidence="3 4">
    <name type="scientific">Macrophomina phaseolina (strain MS6)</name>
    <name type="common">Charcoal rot fungus</name>
    <dbReference type="NCBI Taxonomy" id="1126212"/>
    <lineage>
        <taxon>Eukaryota</taxon>
        <taxon>Fungi</taxon>
        <taxon>Dikarya</taxon>
        <taxon>Ascomycota</taxon>
        <taxon>Pezizomycotina</taxon>
        <taxon>Dothideomycetes</taxon>
        <taxon>Dothideomycetes incertae sedis</taxon>
        <taxon>Botryosphaeriales</taxon>
        <taxon>Botryosphaeriaceae</taxon>
        <taxon>Macrophomina</taxon>
    </lineage>
</organism>
<evidence type="ECO:0000313" key="4">
    <source>
        <dbReference type="Proteomes" id="UP000007129"/>
    </source>
</evidence>
<gene>
    <name evidence="3" type="ORF">MPH_02702</name>
</gene>
<dbReference type="HOGENOM" id="CLU_510965_0_0_1"/>
<feature type="compositionally biased region" description="Low complexity" evidence="1">
    <location>
        <begin position="35"/>
        <end position="45"/>
    </location>
</feature>
<keyword evidence="3" id="KW-0430">Lectin</keyword>
<dbReference type="VEuPathDB" id="FungiDB:MPH_02702"/>
<evidence type="ECO:0000256" key="1">
    <source>
        <dbReference type="SAM" id="MobiDB-lite"/>
    </source>
</evidence>
<accession>K2S4Q4</accession>